<dbReference type="Proteomes" id="UP000663870">
    <property type="component" value="Unassembled WGS sequence"/>
</dbReference>
<evidence type="ECO:0000313" key="5">
    <source>
        <dbReference type="Proteomes" id="UP000663870"/>
    </source>
</evidence>
<feature type="domain" description="F-box" evidence="1">
    <location>
        <begin position="1"/>
        <end position="44"/>
    </location>
</feature>
<keyword evidence="5" id="KW-1185">Reference proteome</keyword>
<dbReference type="EMBL" id="CAJNOH010001719">
    <property type="protein sequence ID" value="CAF1244417.1"/>
    <property type="molecule type" value="Genomic_DNA"/>
</dbReference>
<accession>A0A814ZMQ8</accession>
<evidence type="ECO:0000313" key="4">
    <source>
        <dbReference type="Proteomes" id="UP000663854"/>
    </source>
</evidence>
<sequence length="67" mass="7823">MDLPDELLILIFMKLSSVDAFRSLTGINERIHEILYDCRITQSLTIFQQESNDVICPPYENLIDKFC</sequence>
<evidence type="ECO:0000313" key="3">
    <source>
        <dbReference type="EMBL" id="CAF1526034.1"/>
    </source>
</evidence>
<comment type="caution">
    <text evidence="2">The sequence shown here is derived from an EMBL/GenBank/DDBJ whole genome shotgun (WGS) entry which is preliminary data.</text>
</comment>
<gene>
    <name evidence="3" type="ORF">JXQ802_LOCUS41894</name>
    <name evidence="2" type="ORF">PYM288_LOCUS27049</name>
</gene>
<evidence type="ECO:0000259" key="1">
    <source>
        <dbReference type="PROSITE" id="PS50181"/>
    </source>
</evidence>
<dbReference type="PROSITE" id="PS50181">
    <property type="entry name" value="FBOX"/>
    <property type="match status" value="1"/>
</dbReference>
<dbReference type="EMBL" id="CAJNOL010002739">
    <property type="protein sequence ID" value="CAF1526034.1"/>
    <property type="molecule type" value="Genomic_DNA"/>
</dbReference>
<proteinExistence type="predicted"/>
<name>A0A814ZMQ8_9BILA</name>
<dbReference type="AlphaFoldDB" id="A0A814ZMQ8"/>
<reference evidence="2" key="1">
    <citation type="submission" date="2021-02" db="EMBL/GenBank/DDBJ databases">
        <authorList>
            <person name="Nowell W R."/>
        </authorList>
    </citation>
    <scope>NUCLEOTIDE SEQUENCE</scope>
</reference>
<organism evidence="2 4">
    <name type="scientific">Rotaria sordida</name>
    <dbReference type="NCBI Taxonomy" id="392033"/>
    <lineage>
        <taxon>Eukaryota</taxon>
        <taxon>Metazoa</taxon>
        <taxon>Spiralia</taxon>
        <taxon>Gnathifera</taxon>
        <taxon>Rotifera</taxon>
        <taxon>Eurotatoria</taxon>
        <taxon>Bdelloidea</taxon>
        <taxon>Philodinida</taxon>
        <taxon>Philodinidae</taxon>
        <taxon>Rotaria</taxon>
    </lineage>
</organism>
<evidence type="ECO:0000313" key="2">
    <source>
        <dbReference type="EMBL" id="CAF1244417.1"/>
    </source>
</evidence>
<dbReference type="Proteomes" id="UP000663854">
    <property type="component" value="Unassembled WGS sequence"/>
</dbReference>
<protein>
    <recommendedName>
        <fullName evidence="1">F-box domain-containing protein</fullName>
    </recommendedName>
</protein>
<dbReference type="InterPro" id="IPR001810">
    <property type="entry name" value="F-box_dom"/>
</dbReference>